<gene>
    <name evidence="2" type="ORF">Cs308_0360</name>
</gene>
<dbReference type="KEGG" id="csaz:Cs308_0360"/>
<dbReference type="RefSeq" id="WP_066481838.1">
    <property type="nucleotide sequence ID" value="NZ_CP014639.1"/>
</dbReference>
<dbReference type="InterPro" id="IPR007606">
    <property type="entry name" value="T3SS_effector"/>
</dbReference>
<reference evidence="3" key="1">
    <citation type="submission" date="2016-03" db="EMBL/GenBank/DDBJ databases">
        <title>Culture-independent genomics supports pathogen discovery for uncultivable bacteria within the genus Chlamydia.</title>
        <authorList>
            <person name="Taylor-Brown A."/>
            <person name="Bachmann N.L."/>
            <person name="Borel N."/>
            <person name="Polkinghorne A."/>
        </authorList>
    </citation>
    <scope>NUCLEOTIDE SEQUENCE [LARGE SCALE GENOMIC DNA]</scope>
    <source>
        <strain evidence="3">2742-308</strain>
    </source>
</reference>
<dbReference type="STRING" id="1806891.Cs308_0360"/>
<keyword evidence="3" id="KW-1185">Reference proteome</keyword>
<keyword evidence="1" id="KW-0175">Coiled coil</keyword>
<dbReference type="OrthoDB" id="16679at2"/>
<dbReference type="AlphaFoldDB" id="A0A1A9HVU6"/>
<sequence>MIYNNSISACYKKPLVIIPEQLSIQKPTQLLEQIFHYEKTTTERYMIQQLLDILEQKTNEQARLVKEKLEKYQIERGTITKSIPMVAQHEKPLSSSLSPIAVSATTSATPGGAATSSTYYNSTKQNWAKNLITEIKKVMDTIITQVNSLNPTNKSVFLQLQTELNQLVTADTNLTDENFVFLYSFPSQISTAIQRANTFTGKEKTEFTNQLAEKYGTEGALVQIFADSRVEGFQDILDAVQAKLTEEQFQMFLKLKTELQSLADQTSEFNTNELQHIGDVGETFAQLIRKSELPRNDKLNFCADLSNLYKDQVAALGSFDTVLKAGIYVNQHQADMFSELSNFVTSLMGVFAPIDLSSAIGEISSAAVAGALQTLRGINARFSEFTVQQQKLINDAVTLLKGFNGEKYCAAVWTYFIASTVLANNPSATMTDVTTAIRAEIRELENSKFGLAATMKSAMENIISSNGTFTVGKETYTIYSQKDSKVQINQVLLNAGSVGFLPQVSKVAREQADNTARAYFRFKALATVESETLESSIATLQTKLKQFTNMKNTLFVQQLIAQASEVRAMTLPSAVASVLIDRYMPKEVDYLNQIYGQLYYSNLGSSVGNAIIAAIAYYVNGATYFNFASYVGQQPAVGVGGTNAFPGSQESAQAKLNREREQITVYLQATQKALVVLEEQKQKVLADDRITSEQRTHILDALRNYKDNVNSISGSLVLLQNYLKPLSITKGSVAGTFIVNGGQEQWQGRLQILEDALVSGLVGAAVNGGMFPLQATVQSDQQSFADMGQNFQLELQMHLTSMQQEWTVVATSLQVLNQMYLSLARSLTG</sequence>
<dbReference type="Pfam" id="PF04518">
    <property type="entry name" value="Effector_1"/>
    <property type="match status" value="1"/>
</dbReference>
<evidence type="ECO:0000256" key="1">
    <source>
        <dbReference type="SAM" id="Coils"/>
    </source>
</evidence>
<organism evidence="2 3">
    <name type="scientific">Candidatus Chlamydia sanziniae</name>
    <dbReference type="NCBI Taxonomy" id="1806891"/>
    <lineage>
        <taxon>Bacteria</taxon>
        <taxon>Pseudomonadati</taxon>
        <taxon>Chlamydiota</taxon>
        <taxon>Chlamydiia</taxon>
        <taxon>Chlamydiales</taxon>
        <taxon>Chlamydiaceae</taxon>
        <taxon>Chlamydia/Chlamydophila group</taxon>
        <taxon>Chlamydia</taxon>
    </lineage>
</organism>
<accession>A0A1A9HVU6</accession>
<evidence type="ECO:0000313" key="3">
    <source>
        <dbReference type="Proteomes" id="UP000078162"/>
    </source>
</evidence>
<name>A0A1A9HVU6_9CHLA</name>
<protein>
    <recommendedName>
        <fullName evidence="4">Effector from type III secretion system family protein</fullName>
    </recommendedName>
</protein>
<evidence type="ECO:0000313" key="2">
    <source>
        <dbReference type="EMBL" id="ANH78531.1"/>
    </source>
</evidence>
<dbReference type="EMBL" id="CP014639">
    <property type="protein sequence ID" value="ANH78531.1"/>
    <property type="molecule type" value="Genomic_DNA"/>
</dbReference>
<dbReference type="PATRIC" id="fig|1806891.3.peg.351"/>
<proteinExistence type="predicted"/>
<evidence type="ECO:0008006" key="4">
    <source>
        <dbReference type="Google" id="ProtNLM"/>
    </source>
</evidence>
<feature type="coiled-coil region" evidence="1">
    <location>
        <begin position="47"/>
        <end position="75"/>
    </location>
</feature>
<dbReference type="Proteomes" id="UP000078162">
    <property type="component" value="Chromosome"/>
</dbReference>